<dbReference type="SUPFAM" id="SSF52540">
    <property type="entry name" value="P-loop containing nucleoside triphosphate hydrolases"/>
    <property type="match status" value="1"/>
</dbReference>
<gene>
    <name evidence="1" type="ORF">FV139_16330</name>
</gene>
<dbReference type="Gene3D" id="3.40.50.300">
    <property type="entry name" value="P-loop containing nucleotide triphosphate hydrolases"/>
    <property type="match status" value="1"/>
</dbReference>
<comment type="caution">
    <text evidence="1">The sequence shown here is derived from an EMBL/GenBank/DDBJ whole genome shotgun (WGS) entry which is preliminary data.</text>
</comment>
<evidence type="ECO:0000313" key="1">
    <source>
        <dbReference type="EMBL" id="TXS91302.1"/>
    </source>
</evidence>
<dbReference type="InterPro" id="IPR027417">
    <property type="entry name" value="P-loop_NTPase"/>
</dbReference>
<dbReference type="PANTHER" id="PTHR10285">
    <property type="entry name" value="URIDINE KINASE"/>
    <property type="match status" value="1"/>
</dbReference>
<keyword evidence="2" id="KW-1185">Reference proteome</keyword>
<reference evidence="1 2" key="1">
    <citation type="submission" date="2019-08" db="EMBL/GenBank/DDBJ databases">
        <title>Parahaliea maris sp. nov., isolated from the surface seawater.</title>
        <authorList>
            <person name="Liu Y."/>
        </authorList>
    </citation>
    <scope>NUCLEOTIDE SEQUENCE [LARGE SCALE GENOMIC DNA]</scope>
    <source>
        <strain evidence="1 2">HSLHS9</strain>
    </source>
</reference>
<dbReference type="AlphaFoldDB" id="A0A5C8ZUP9"/>
<evidence type="ECO:0000313" key="2">
    <source>
        <dbReference type="Proteomes" id="UP000321039"/>
    </source>
</evidence>
<accession>A0A5C8ZUP9</accession>
<dbReference type="EMBL" id="VRZA01000006">
    <property type="protein sequence ID" value="TXS91302.1"/>
    <property type="molecule type" value="Genomic_DNA"/>
</dbReference>
<sequence length="292" mass="33475">MWQQDFLRRHQLGAEYLKVARLWFDPLAENLAMHHSGASRPLLLGINGCQGSGKSTLVDYLAHCLQAEHGLRCVTLSLDDFYLTRTERERLSREVHPLFVTRGVPGTHDVSLLLDTLDRLLSASEGELFVPRFNKAEDDRHPPEQWTKIMAPVDIILFEGWCLGVEAQPTAALREPVNALERDEDAGGIWRGHVNRALATEFPPVYALVDRWLMLQAPSFACVQQWRQEQEDKLRQRLGPDHLGKSMTPEQVARFIQHYQRLTEWSLVSLPERVDDCLVLDESRKILRREGA</sequence>
<protein>
    <recommendedName>
        <fullName evidence="3">Kinase</fullName>
    </recommendedName>
</protein>
<proteinExistence type="predicted"/>
<name>A0A5C8ZUP9_9GAMM</name>
<organism evidence="1 2">
    <name type="scientific">Parahaliea maris</name>
    <dbReference type="NCBI Taxonomy" id="2716870"/>
    <lineage>
        <taxon>Bacteria</taxon>
        <taxon>Pseudomonadati</taxon>
        <taxon>Pseudomonadota</taxon>
        <taxon>Gammaproteobacteria</taxon>
        <taxon>Cellvibrionales</taxon>
        <taxon>Halieaceae</taxon>
        <taxon>Parahaliea</taxon>
    </lineage>
</organism>
<evidence type="ECO:0008006" key="3">
    <source>
        <dbReference type="Google" id="ProtNLM"/>
    </source>
</evidence>
<dbReference type="Proteomes" id="UP000321039">
    <property type="component" value="Unassembled WGS sequence"/>
</dbReference>
<dbReference type="RefSeq" id="WP_148069536.1">
    <property type="nucleotide sequence ID" value="NZ_VRZA01000006.1"/>
</dbReference>